<organism evidence="1 2">
    <name type="scientific">Plasmodium yoelii yoelii</name>
    <dbReference type="NCBI Taxonomy" id="73239"/>
    <lineage>
        <taxon>Eukaryota</taxon>
        <taxon>Sar</taxon>
        <taxon>Alveolata</taxon>
        <taxon>Apicomplexa</taxon>
        <taxon>Aconoidasida</taxon>
        <taxon>Haemosporida</taxon>
        <taxon>Plasmodiidae</taxon>
        <taxon>Plasmodium</taxon>
        <taxon>Plasmodium (Vinckeia)</taxon>
    </lineage>
</organism>
<dbReference type="EMBL" id="AABL01000403">
    <property type="protein sequence ID" value="EAA20860.1"/>
    <property type="molecule type" value="Genomic_DNA"/>
</dbReference>
<evidence type="ECO:0000313" key="2">
    <source>
        <dbReference type="Proteomes" id="UP000008553"/>
    </source>
</evidence>
<dbReference type="Proteomes" id="UP000008553">
    <property type="component" value="Unassembled WGS sequence"/>
</dbReference>
<proteinExistence type="predicted"/>
<feature type="non-terminal residue" evidence="1">
    <location>
        <position position="1"/>
    </location>
</feature>
<accession>Q7RPE0</accession>
<evidence type="ECO:0000313" key="1">
    <source>
        <dbReference type="EMBL" id="EAA20860.1"/>
    </source>
</evidence>
<protein>
    <submittedName>
        <fullName evidence="1">Uncharacterized protein</fullName>
    </submittedName>
</protein>
<reference evidence="1 2" key="1">
    <citation type="journal article" date="2002" name="Nature">
        <title>Genome sequence and comparative analysis of the model rodent malaria parasite Plasmodium yoelii yoelii.</title>
        <authorList>
            <person name="Carlton J.M."/>
            <person name="Angiuoli S.V."/>
            <person name="Suh B.B."/>
            <person name="Kooij T.W."/>
            <person name="Pertea M."/>
            <person name="Silva J.C."/>
            <person name="Ermolaeva M.D."/>
            <person name="Allen J.E."/>
            <person name="Selengut J.D."/>
            <person name="Koo H.L."/>
            <person name="Peterson J.D."/>
            <person name="Pop M."/>
            <person name="Kosack D.S."/>
            <person name="Shumway M.F."/>
            <person name="Bidwell S.L."/>
            <person name="Shallom S.J."/>
            <person name="van Aken S.E."/>
            <person name="Riedmuller S.B."/>
            <person name="Feldblyum T.V."/>
            <person name="Cho J.K."/>
            <person name="Quackenbush J."/>
            <person name="Sedegah M."/>
            <person name="Shoaibi A."/>
            <person name="Cummings L.M."/>
            <person name="Florens L."/>
            <person name="Yates J.R."/>
            <person name="Raine J.D."/>
            <person name="Sinden R.E."/>
            <person name="Harris M.A."/>
            <person name="Cunningham D.A."/>
            <person name="Preiser P.R."/>
            <person name="Bergman L.W."/>
            <person name="Vaidya A.B."/>
            <person name="van Lin L.H."/>
            <person name="Janse C.J."/>
            <person name="Waters A.P."/>
            <person name="Smith H.O."/>
            <person name="White O.R."/>
            <person name="Salzberg S.L."/>
            <person name="Venter J.C."/>
            <person name="Fraser C.M."/>
            <person name="Hoffman S.L."/>
            <person name="Gardner M.J."/>
            <person name="Carucci D.J."/>
        </authorList>
    </citation>
    <scope>NUCLEOTIDE SEQUENCE [LARGE SCALE GENOMIC DNA]</scope>
    <source>
        <strain evidence="1 2">17XNL</strain>
    </source>
</reference>
<comment type="caution">
    <text evidence="1">The sequence shown here is derived from an EMBL/GenBank/DDBJ whole genome shotgun (WGS) entry which is preliminary data.</text>
</comment>
<keyword evidence="2" id="KW-1185">Reference proteome</keyword>
<gene>
    <name evidence="1" type="ORF">PY01519</name>
</gene>
<dbReference type="PaxDb" id="73239-Q7RPE0"/>
<sequence length="10" mass="1227">FLMMLTVMKL</sequence>
<dbReference type="InParanoid" id="Q7RPE0"/>
<name>Q7RPE0_PLAYO</name>